<protein>
    <recommendedName>
        <fullName evidence="7">RNA exonuclease 3</fullName>
    </recommendedName>
</protein>
<evidence type="ECO:0000256" key="5">
    <source>
        <dbReference type="ARBA" id="ARBA00023242"/>
    </source>
</evidence>
<dbReference type="InterPro" id="IPR047021">
    <property type="entry name" value="REXO1/3/4-like"/>
</dbReference>
<dbReference type="GO" id="GO:0005634">
    <property type="term" value="C:nucleus"/>
    <property type="evidence" value="ECO:0007669"/>
    <property type="project" value="UniProtKB-SubCell"/>
</dbReference>
<feature type="region of interest" description="Disordered" evidence="8">
    <location>
        <begin position="101"/>
        <end position="121"/>
    </location>
</feature>
<evidence type="ECO:0000313" key="10">
    <source>
        <dbReference type="EMBL" id="KAG0686481.1"/>
    </source>
</evidence>
<evidence type="ECO:0000256" key="6">
    <source>
        <dbReference type="ARBA" id="ARBA00037201"/>
    </source>
</evidence>
<sequence>MVDTTSTSNTTTTKLFPIPVIPFAPVRQDERQHYLNLLYNQYFLCNSKFNLQYSINQLIKKSINNEFKIAKLNKIKSQYQHSIKKLMFNLKKFGTEDGLPIQLSQSNNNNDDNDNDDNIDNDDDYYNQLKNLCIPIQRLKRNNYITEIPLISNNYKFPILIDCNHCGNSFNLNEISNIVSCNFHPGKLITSTNENINNNKGKKIFGNDYINKIYNCCNELKGQSQGCKKLNHHVFKLNNSIDLHYLKPFINISNLRNSLNIINNSKIQLLRKQKIKAIGLDCEMCYTDKGFELMKLSLIDFKTEKKILDSIIHPDGDLIIDLNSHVSGVNNIPKNSLTFDEAIIKLAQLTDNDTIIIGHGLENDLNVLRLIYPNIIDTAILFSENQIDIKRKDPLKKLAWSFLSENIQGKEHDSLEDALIPIKIVKKHLDNINKIKIRNKM</sequence>
<evidence type="ECO:0000313" key="11">
    <source>
        <dbReference type="Proteomes" id="UP000697127"/>
    </source>
</evidence>
<comment type="function">
    <text evidence="6">3' to 5' exoribonuclease required for proper 3' end maturation of MRP RNA and of the U5L snRNA.</text>
</comment>
<dbReference type="GO" id="GO:0004527">
    <property type="term" value="F:exonuclease activity"/>
    <property type="evidence" value="ECO:0007669"/>
    <property type="project" value="UniProtKB-KW"/>
</dbReference>
<dbReference type="PANTHER" id="PTHR12801">
    <property type="entry name" value="RNA EXONUCLEASE REXO1 / RECO3 FAMILY MEMBER-RELATED"/>
    <property type="match status" value="1"/>
</dbReference>
<feature type="compositionally biased region" description="Acidic residues" evidence="8">
    <location>
        <begin position="111"/>
        <end position="121"/>
    </location>
</feature>
<gene>
    <name evidence="10" type="primary">REX3</name>
    <name evidence="10" type="ORF">C6P40_003969</name>
</gene>
<organism evidence="10 11">
    <name type="scientific">Pichia californica</name>
    <dbReference type="NCBI Taxonomy" id="460514"/>
    <lineage>
        <taxon>Eukaryota</taxon>
        <taxon>Fungi</taxon>
        <taxon>Dikarya</taxon>
        <taxon>Ascomycota</taxon>
        <taxon>Saccharomycotina</taxon>
        <taxon>Pichiomycetes</taxon>
        <taxon>Pichiales</taxon>
        <taxon>Pichiaceae</taxon>
        <taxon>Pichia</taxon>
    </lineage>
</organism>
<keyword evidence="3" id="KW-0378">Hydrolase</keyword>
<keyword evidence="2" id="KW-0540">Nuclease</keyword>
<name>A0A9P6WG45_9ASCO</name>
<evidence type="ECO:0000256" key="1">
    <source>
        <dbReference type="ARBA" id="ARBA00004123"/>
    </source>
</evidence>
<dbReference type="Proteomes" id="UP000697127">
    <property type="component" value="Unassembled WGS sequence"/>
</dbReference>
<dbReference type="EMBL" id="PUHW01000487">
    <property type="protein sequence ID" value="KAG0686481.1"/>
    <property type="molecule type" value="Genomic_DNA"/>
</dbReference>
<dbReference type="AlphaFoldDB" id="A0A9P6WG45"/>
<comment type="caution">
    <text evidence="10">The sequence shown here is derived from an EMBL/GenBank/DDBJ whole genome shotgun (WGS) entry which is preliminary data.</text>
</comment>
<keyword evidence="5" id="KW-0539">Nucleus</keyword>
<dbReference type="SUPFAM" id="SSF53098">
    <property type="entry name" value="Ribonuclease H-like"/>
    <property type="match status" value="1"/>
</dbReference>
<evidence type="ECO:0000256" key="7">
    <source>
        <dbReference type="ARBA" id="ARBA00039985"/>
    </source>
</evidence>
<dbReference type="PANTHER" id="PTHR12801:SF118">
    <property type="entry name" value="RNA EXONUCLEASE 3"/>
    <property type="match status" value="1"/>
</dbReference>
<accession>A0A9P6WG45</accession>
<evidence type="ECO:0000256" key="3">
    <source>
        <dbReference type="ARBA" id="ARBA00022801"/>
    </source>
</evidence>
<feature type="domain" description="Exonuclease" evidence="9">
    <location>
        <begin position="276"/>
        <end position="434"/>
    </location>
</feature>
<evidence type="ECO:0000256" key="4">
    <source>
        <dbReference type="ARBA" id="ARBA00022839"/>
    </source>
</evidence>
<evidence type="ECO:0000259" key="9">
    <source>
        <dbReference type="SMART" id="SM00479"/>
    </source>
</evidence>
<dbReference type="SMART" id="SM00479">
    <property type="entry name" value="EXOIII"/>
    <property type="match status" value="1"/>
</dbReference>
<reference evidence="10" key="1">
    <citation type="submission" date="2020-11" db="EMBL/GenBank/DDBJ databases">
        <title>Kefir isolates.</title>
        <authorList>
            <person name="Marcisauskas S."/>
            <person name="Kim Y."/>
            <person name="Blasche S."/>
        </authorList>
    </citation>
    <scope>NUCLEOTIDE SEQUENCE</scope>
    <source>
        <strain evidence="10">Olga-1</strain>
    </source>
</reference>
<proteinExistence type="predicted"/>
<evidence type="ECO:0000256" key="2">
    <source>
        <dbReference type="ARBA" id="ARBA00022722"/>
    </source>
</evidence>
<dbReference type="Gene3D" id="3.30.420.10">
    <property type="entry name" value="Ribonuclease H-like superfamily/Ribonuclease H"/>
    <property type="match status" value="1"/>
</dbReference>
<dbReference type="OrthoDB" id="3996471at2759"/>
<comment type="subcellular location">
    <subcellularLocation>
        <location evidence="1">Nucleus</location>
    </subcellularLocation>
</comment>
<dbReference type="GO" id="GO:0003676">
    <property type="term" value="F:nucleic acid binding"/>
    <property type="evidence" value="ECO:0007669"/>
    <property type="project" value="InterPro"/>
</dbReference>
<keyword evidence="4 10" id="KW-0269">Exonuclease</keyword>
<dbReference type="InterPro" id="IPR012337">
    <property type="entry name" value="RNaseH-like_sf"/>
</dbReference>
<keyword evidence="11" id="KW-1185">Reference proteome</keyword>
<evidence type="ECO:0000256" key="8">
    <source>
        <dbReference type="SAM" id="MobiDB-lite"/>
    </source>
</evidence>
<dbReference type="InterPro" id="IPR036397">
    <property type="entry name" value="RNaseH_sf"/>
</dbReference>
<dbReference type="InterPro" id="IPR013520">
    <property type="entry name" value="Ribonucl_H"/>
</dbReference>